<dbReference type="CDD" id="cd05466">
    <property type="entry name" value="PBP2_LTTR_substrate"/>
    <property type="match status" value="1"/>
</dbReference>
<evidence type="ECO:0000313" key="7">
    <source>
        <dbReference type="Proteomes" id="UP001156641"/>
    </source>
</evidence>
<keyword evidence="7" id="KW-1185">Reference proteome</keyword>
<evidence type="ECO:0000256" key="2">
    <source>
        <dbReference type="ARBA" id="ARBA00023015"/>
    </source>
</evidence>
<dbReference type="Proteomes" id="UP001156641">
    <property type="component" value="Unassembled WGS sequence"/>
</dbReference>
<dbReference type="Gene3D" id="1.10.10.10">
    <property type="entry name" value="Winged helix-like DNA-binding domain superfamily/Winged helix DNA-binding domain"/>
    <property type="match status" value="1"/>
</dbReference>
<dbReference type="Pfam" id="PF00126">
    <property type="entry name" value="HTH_1"/>
    <property type="match status" value="1"/>
</dbReference>
<gene>
    <name evidence="6" type="ORF">GCM10010909_26420</name>
</gene>
<proteinExistence type="inferred from homology"/>
<dbReference type="Gene3D" id="3.40.190.290">
    <property type="match status" value="1"/>
</dbReference>
<name>A0ABQ6A7V1_9PROT</name>
<keyword evidence="3" id="KW-0238">DNA-binding</keyword>
<dbReference type="PRINTS" id="PR00039">
    <property type="entry name" value="HTHLYSR"/>
</dbReference>
<comment type="similarity">
    <text evidence="1">Belongs to the LysR transcriptional regulatory family.</text>
</comment>
<comment type="caution">
    <text evidence="6">The sequence shown here is derived from an EMBL/GenBank/DDBJ whole genome shotgun (WGS) entry which is preliminary data.</text>
</comment>
<dbReference type="InterPro" id="IPR036390">
    <property type="entry name" value="WH_DNA-bd_sf"/>
</dbReference>
<dbReference type="SUPFAM" id="SSF46785">
    <property type="entry name" value="Winged helix' DNA-binding domain"/>
    <property type="match status" value="1"/>
</dbReference>
<evidence type="ECO:0000313" key="6">
    <source>
        <dbReference type="EMBL" id="GLR67961.1"/>
    </source>
</evidence>
<evidence type="ECO:0000256" key="1">
    <source>
        <dbReference type="ARBA" id="ARBA00009437"/>
    </source>
</evidence>
<dbReference type="PANTHER" id="PTHR30419:SF31">
    <property type="entry name" value="BLR3139 PROTEIN"/>
    <property type="match status" value="1"/>
</dbReference>
<dbReference type="PROSITE" id="PS50931">
    <property type="entry name" value="HTH_LYSR"/>
    <property type="match status" value="1"/>
</dbReference>
<dbReference type="InterPro" id="IPR036388">
    <property type="entry name" value="WH-like_DNA-bd_sf"/>
</dbReference>
<keyword evidence="2" id="KW-0805">Transcription regulation</keyword>
<keyword evidence="4" id="KW-0804">Transcription</keyword>
<dbReference type="EMBL" id="BSOS01000073">
    <property type="protein sequence ID" value="GLR67961.1"/>
    <property type="molecule type" value="Genomic_DNA"/>
</dbReference>
<dbReference type="Pfam" id="PF03466">
    <property type="entry name" value="LysR_substrate"/>
    <property type="match status" value="1"/>
</dbReference>
<dbReference type="PANTHER" id="PTHR30419">
    <property type="entry name" value="HTH-TYPE TRANSCRIPTIONAL REGULATOR YBHD"/>
    <property type="match status" value="1"/>
</dbReference>
<feature type="domain" description="HTH lysR-type" evidence="5">
    <location>
        <begin position="1"/>
        <end position="47"/>
    </location>
</feature>
<dbReference type="InterPro" id="IPR005119">
    <property type="entry name" value="LysR_subst-bd"/>
</dbReference>
<protein>
    <submittedName>
        <fullName evidence="6">LysR family transcriptional regulator</fullName>
    </submittedName>
</protein>
<evidence type="ECO:0000256" key="3">
    <source>
        <dbReference type="ARBA" id="ARBA00023125"/>
    </source>
</evidence>
<accession>A0ABQ6A7V1</accession>
<dbReference type="InterPro" id="IPR050950">
    <property type="entry name" value="HTH-type_LysR_regulators"/>
</dbReference>
<dbReference type="SUPFAM" id="SSF53850">
    <property type="entry name" value="Periplasmic binding protein-like II"/>
    <property type="match status" value="1"/>
</dbReference>
<sequence>MAREQNFGRAAEVCHVTQPSFSAAIRALEEKMGVPLVIRRSRFQGFTPEGERVLEWARRITGDVHAMRDDVNSLKRGLNGLLRIAAIPTALATIAELTTPYRARHPLVRFSVLSCTSAEVLQRLHNQEIEAGITYLDNEPIGKARCIPLYEERYMLLTSAQAPLGERARVTWAEIGKIPLCLLTPDMQNRRIINRLLNNAGQIVEPTLESNSIVVLVSHVQTGRWACVMPEKLAEVFGLTAKLRAIPIVEPEEVRKVGLVVLDRDPLSPLTAALIAEATRLRR</sequence>
<evidence type="ECO:0000259" key="5">
    <source>
        <dbReference type="PROSITE" id="PS50931"/>
    </source>
</evidence>
<organism evidence="6 7">
    <name type="scientific">Acidocella aquatica</name>
    <dbReference type="NCBI Taxonomy" id="1922313"/>
    <lineage>
        <taxon>Bacteria</taxon>
        <taxon>Pseudomonadati</taxon>
        <taxon>Pseudomonadota</taxon>
        <taxon>Alphaproteobacteria</taxon>
        <taxon>Acetobacterales</taxon>
        <taxon>Acidocellaceae</taxon>
        <taxon>Acidocella</taxon>
    </lineage>
</organism>
<dbReference type="InterPro" id="IPR000847">
    <property type="entry name" value="LysR_HTH_N"/>
</dbReference>
<evidence type="ECO:0000256" key="4">
    <source>
        <dbReference type="ARBA" id="ARBA00023163"/>
    </source>
</evidence>
<reference evidence="7" key="1">
    <citation type="journal article" date="2019" name="Int. J. Syst. Evol. Microbiol.">
        <title>The Global Catalogue of Microorganisms (GCM) 10K type strain sequencing project: providing services to taxonomists for standard genome sequencing and annotation.</title>
        <authorList>
            <consortium name="The Broad Institute Genomics Platform"/>
            <consortium name="The Broad Institute Genome Sequencing Center for Infectious Disease"/>
            <person name="Wu L."/>
            <person name="Ma J."/>
        </authorList>
    </citation>
    <scope>NUCLEOTIDE SEQUENCE [LARGE SCALE GENOMIC DNA]</scope>
    <source>
        <strain evidence="7">NBRC 112502</strain>
    </source>
</reference>